<evidence type="ECO:0000256" key="2">
    <source>
        <dbReference type="SAM" id="SignalP"/>
    </source>
</evidence>
<feature type="compositionally biased region" description="Low complexity" evidence="1">
    <location>
        <begin position="31"/>
        <end position="55"/>
    </location>
</feature>
<keyword evidence="4" id="KW-1185">Reference proteome</keyword>
<gene>
    <name evidence="3" type="ORF">SAMN05660199_04139</name>
</gene>
<dbReference type="RefSeq" id="WP_207500770.1">
    <property type="nucleotide sequence ID" value="NZ_FNIR01000015.1"/>
</dbReference>
<reference evidence="4" key="1">
    <citation type="submission" date="2016-10" db="EMBL/GenBank/DDBJ databases">
        <authorList>
            <person name="Varghese N."/>
            <person name="Submissions S."/>
        </authorList>
    </citation>
    <scope>NUCLEOTIDE SEQUENCE [LARGE SCALE GENOMIC DNA]</scope>
    <source>
        <strain evidence="4">DSM 45843</strain>
    </source>
</reference>
<evidence type="ECO:0000313" key="3">
    <source>
        <dbReference type="EMBL" id="SDP52647.1"/>
    </source>
</evidence>
<accession>A0A1H0TF47</accession>
<dbReference type="EMBL" id="FNIR01000015">
    <property type="protein sequence ID" value="SDP52647.1"/>
    <property type="molecule type" value="Genomic_DNA"/>
</dbReference>
<feature type="signal peptide" evidence="2">
    <location>
        <begin position="1"/>
        <end position="21"/>
    </location>
</feature>
<proteinExistence type="predicted"/>
<protein>
    <recommendedName>
        <fullName evidence="5">Lipoprotein</fullName>
    </recommendedName>
</protein>
<dbReference type="Proteomes" id="UP000199088">
    <property type="component" value="Unassembled WGS sequence"/>
</dbReference>
<organism evidence="3 4">
    <name type="scientific">Klenkia soli</name>
    <dbReference type="NCBI Taxonomy" id="1052260"/>
    <lineage>
        <taxon>Bacteria</taxon>
        <taxon>Bacillati</taxon>
        <taxon>Actinomycetota</taxon>
        <taxon>Actinomycetes</taxon>
        <taxon>Geodermatophilales</taxon>
        <taxon>Geodermatophilaceae</taxon>
        <taxon>Klenkia</taxon>
    </lineage>
</organism>
<feature type="chain" id="PRO_5039363367" description="Lipoprotein" evidence="2">
    <location>
        <begin position="22"/>
        <end position="152"/>
    </location>
</feature>
<sequence length="152" mass="15201">MSHRRRTGALLAVASSALLLAGCGGSDDADGAPASPPAASSSAVGSSGSSGTATADYDTIAVPDEFGGGTIPVPPGLTPGEPTVQDGKWKVEIDGIDKEQGIDFYREALPALGYTTDVENELLYTASDGTRTVTATLSAGPDGVDVFVEPAS</sequence>
<dbReference type="AlphaFoldDB" id="A0A1H0TF47"/>
<dbReference type="PROSITE" id="PS51257">
    <property type="entry name" value="PROKAR_LIPOPROTEIN"/>
    <property type="match status" value="1"/>
</dbReference>
<evidence type="ECO:0000313" key="4">
    <source>
        <dbReference type="Proteomes" id="UP000199088"/>
    </source>
</evidence>
<keyword evidence="2" id="KW-0732">Signal</keyword>
<evidence type="ECO:0000256" key="1">
    <source>
        <dbReference type="SAM" id="MobiDB-lite"/>
    </source>
</evidence>
<name>A0A1H0TF47_9ACTN</name>
<evidence type="ECO:0008006" key="5">
    <source>
        <dbReference type="Google" id="ProtNLM"/>
    </source>
</evidence>
<dbReference type="STRING" id="1052260.SAMN05660199_04139"/>
<feature type="region of interest" description="Disordered" evidence="1">
    <location>
        <begin position="25"/>
        <end position="85"/>
    </location>
</feature>